<reference evidence="3" key="1">
    <citation type="submission" date="2020-05" db="EMBL/GenBank/DDBJ databases">
        <title>Mycena genomes resolve the evolution of fungal bioluminescence.</title>
        <authorList>
            <person name="Tsai I.J."/>
        </authorList>
    </citation>
    <scope>NUCLEOTIDE SEQUENCE</scope>
    <source>
        <strain evidence="3">160909Yilan</strain>
    </source>
</reference>
<dbReference type="OrthoDB" id="205255at2759"/>
<evidence type="ECO:0000313" key="4">
    <source>
        <dbReference type="Proteomes" id="UP000623467"/>
    </source>
</evidence>
<evidence type="ECO:0000313" key="3">
    <source>
        <dbReference type="EMBL" id="KAF7376589.1"/>
    </source>
</evidence>
<dbReference type="FunFam" id="1.10.3520.10:FF:000001">
    <property type="entry name" value="Pleckstrin domain-containing family A member 8"/>
    <property type="match status" value="1"/>
</dbReference>
<dbReference type="AlphaFoldDB" id="A0A8H6ZFK4"/>
<dbReference type="GO" id="GO:0016020">
    <property type="term" value="C:membrane"/>
    <property type="evidence" value="ECO:0007669"/>
    <property type="project" value="TreeGrafter"/>
</dbReference>
<dbReference type="EMBL" id="JACAZH010000001">
    <property type="protein sequence ID" value="KAF7376589.1"/>
    <property type="molecule type" value="Genomic_DNA"/>
</dbReference>
<comment type="caution">
    <text evidence="3">The sequence shown here is derived from an EMBL/GenBank/DDBJ whole genome shotgun (WGS) entry which is preliminary data.</text>
</comment>
<dbReference type="InterPro" id="IPR014830">
    <property type="entry name" value="Glycolipid_transfer_prot_dom"/>
</dbReference>
<dbReference type="PANTHER" id="PTHR10219:SF25">
    <property type="entry name" value="PLECKSTRIN HOMOLOGY DOMAIN-CONTAINING FAMILY A MEMBER 8"/>
    <property type="match status" value="1"/>
</dbReference>
<dbReference type="Gene3D" id="1.10.3520.10">
    <property type="entry name" value="Glycolipid transfer protein"/>
    <property type="match status" value="1"/>
</dbReference>
<name>A0A8H6ZFK4_9AGAR</name>
<feature type="domain" description="Glycolipid transfer protein" evidence="2">
    <location>
        <begin position="69"/>
        <end position="191"/>
    </location>
</feature>
<protein>
    <submittedName>
        <fullName evidence="3">Glycolipid transfer protein</fullName>
    </submittedName>
</protein>
<accession>A0A8H6ZFK4</accession>
<gene>
    <name evidence="3" type="ORF">MSAN_00075300</name>
</gene>
<dbReference type="InterPro" id="IPR036497">
    <property type="entry name" value="GLTP_sf"/>
</dbReference>
<dbReference type="Pfam" id="PF08718">
    <property type="entry name" value="GLTP"/>
    <property type="match status" value="1"/>
</dbReference>
<evidence type="ECO:0000259" key="2">
    <source>
        <dbReference type="Pfam" id="PF08718"/>
    </source>
</evidence>
<dbReference type="GO" id="GO:1902387">
    <property type="term" value="F:ceramide 1-phosphate binding"/>
    <property type="evidence" value="ECO:0007669"/>
    <property type="project" value="TreeGrafter"/>
</dbReference>
<dbReference type="GO" id="GO:1902388">
    <property type="term" value="F:ceramide 1-phosphate transfer activity"/>
    <property type="evidence" value="ECO:0007669"/>
    <property type="project" value="TreeGrafter"/>
</dbReference>
<dbReference type="PANTHER" id="PTHR10219">
    <property type="entry name" value="GLYCOLIPID TRANSFER PROTEIN-RELATED"/>
    <property type="match status" value="1"/>
</dbReference>
<organism evidence="3 4">
    <name type="scientific">Mycena sanguinolenta</name>
    <dbReference type="NCBI Taxonomy" id="230812"/>
    <lineage>
        <taxon>Eukaryota</taxon>
        <taxon>Fungi</taxon>
        <taxon>Dikarya</taxon>
        <taxon>Basidiomycota</taxon>
        <taxon>Agaricomycotina</taxon>
        <taxon>Agaricomycetes</taxon>
        <taxon>Agaricomycetidae</taxon>
        <taxon>Agaricales</taxon>
        <taxon>Marasmiineae</taxon>
        <taxon>Mycenaceae</taxon>
        <taxon>Mycena</taxon>
    </lineage>
</organism>
<dbReference type="Proteomes" id="UP000623467">
    <property type="component" value="Unassembled WGS sequence"/>
</dbReference>
<evidence type="ECO:0000256" key="1">
    <source>
        <dbReference type="ARBA" id="ARBA00022448"/>
    </source>
</evidence>
<proteinExistence type="predicted"/>
<keyword evidence="1" id="KW-0813">Transport</keyword>
<dbReference type="SUPFAM" id="SSF110004">
    <property type="entry name" value="Glycolipid transfer protein, GLTP"/>
    <property type="match status" value="1"/>
</dbReference>
<keyword evidence="4" id="KW-1185">Reference proteome</keyword>
<dbReference type="GO" id="GO:0005829">
    <property type="term" value="C:cytosol"/>
    <property type="evidence" value="ECO:0007669"/>
    <property type="project" value="TreeGrafter"/>
</dbReference>
<sequence length="236" mass="26001">MAPYLETVKASSDDPFHPQELTRSNSHLLPSKSQTLASTQLSFSRPLRVLWDSSVYTILRTRAGSNYLQDLLGSAAFSVVQNDIKGNIVKVRTRYDAAPALSGTLEKLVENEKGEKKRTATEGLMWLLRGMSFTCKALQNAQANKSEELSAAFNKSYEGTLKKFHNFVVKGIFSVAMKACPYRADFYAKLAADPAGGPPASDEKLNEELNKWLEALASIVARMESFYETGGYGKGL</sequence>